<dbReference type="InterPro" id="IPR002347">
    <property type="entry name" value="SDR_fam"/>
</dbReference>
<dbReference type="HOGENOM" id="CLU_010194_9_0_1"/>
<comment type="similarity">
    <text evidence="1 3">Belongs to the short-chain dehydrogenases/reductases (SDR) family.</text>
</comment>
<dbReference type="RefSeq" id="XP_016240447.1">
    <property type="nucleotide sequence ID" value="XM_016375171.1"/>
</dbReference>
<gene>
    <name evidence="4" type="ORF">PV08_00806</name>
</gene>
<dbReference type="PROSITE" id="PS00061">
    <property type="entry name" value="ADH_SHORT"/>
    <property type="match status" value="1"/>
</dbReference>
<dbReference type="GeneID" id="27327889"/>
<reference evidence="4 5" key="1">
    <citation type="submission" date="2015-01" db="EMBL/GenBank/DDBJ databases">
        <title>The Genome Sequence of Exophiala spinifera CBS89968.</title>
        <authorList>
            <consortium name="The Broad Institute Genomics Platform"/>
            <person name="Cuomo C."/>
            <person name="de Hoog S."/>
            <person name="Gorbushina A."/>
            <person name="Stielow B."/>
            <person name="Teixiera M."/>
            <person name="Abouelleil A."/>
            <person name="Chapman S.B."/>
            <person name="Priest M."/>
            <person name="Young S.K."/>
            <person name="Wortman J."/>
            <person name="Nusbaum C."/>
            <person name="Birren B."/>
        </authorList>
    </citation>
    <scope>NUCLEOTIDE SEQUENCE [LARGE SCALE GENOMIC DNA]</scope>
    <source>
        <strain evidence="4 5">CBS 89968</strain>
    </source>
</reference>
<evidence type="ECO:0000313" key="4">
    <source>
        <dbReference type="EMBL" id="KIW20231.1"/>
    </source>
</evidence>
<dbReference type="Pfam" id="PF00106">
    <property type="entry name" value="adh_short"/>
    <property type="match status" value="1"/>
</dbReference>
<dbReference type="PANTHER" id="PTHR43544:SF32">
    <property type="entry name" value="CHAIN DEHYDROGENASE, PUTATIVE (AFU_ORTHOLOGUE AFUA_5G01530)-RELATED"/>
    <property type="match status" value="1"/>
</dbReference>
<evidence type="ECO:0008006" key="6">
    <source>
        <dbReference type="Google" id="ProtNLM"/>
    </source>
</evidence>
<protein>
    <recommendedName>
        <fullName evidence="6">NAD(P)-binding protein</fullName>
    </recommendedName>
</protein>
<dbReference type="EMBL" id="KN847492">
    <property type="protein sequence ID" value="KIW20231.1"/>
    <property type="molecule type" value="Genomic_DNA"/>
</dbReference>
<keyword evidence="5" id="KW-1185">Reference proteome</keyword>
<proteinExistence type="inferred from homology"/>
<evidence type="ECO:0000256" key="1">
    <source>
        <dbReference type="ARBA" id="ARBA00006484"/>
    </source>
</evidence>
<dbReference type="GO" id="GO:0016491">
    <property type="term" value="F:oxidoreductase activity"/>
    <property type="evidence" value="ECO:0007669"/>
    <property type="project" value="TreeGrafter"/>
</dbReference>
<dbReference type="PRINTS" id="PR00080">
    <property type="entry name" value="SDRFAMILY"/>
</dbReference>
<dbReference type="AlphaFoldDB" id="A0A0D1YY68"/>
<name>A0A0D1YY68_9EURO</name>
<evidence type="ECO:0000313" key="5">
    <source>
        <dbReference type="Proteomes" id="UP000053328"/>
    </source>
</evidence>
<dbReference type="SUPFAM" id="SSF51735">
    <property type="entry name" value="NAD(P)-binding Rossmann-fold domains"/>
    <property type="match status" value="1"/>
</dbReference>
<dbReference type="InterPro" id="IPR036291">
    <property type="entry name" value="NAD(P)-bd_dom_sf"/>
</dbReference>
<organism evidence="4 5">
    <name type="scientific">Exophiala spinifera</name>
    <dbReference type="NCBI Taxonomy" id="91928"/>
    <lineage>
        <taxon>Eukaryota</taxon>
        <taxon>Fungi</taxon>
        <taxon>Dikarya</taxon>
        <taxon>Ascomycota</taxon>
        <taxon>Pezizomycotina</taxon>
        <taxon>Eurotiomycetes</taxon>
        <taxon>Chaetothyriomycetidae</taxon>
        <taxon>Chaetothyriales</taxon>
        <taxon>Herpotrichiellaceae</taxon>
        <taxon>Exophiala</taxon>
    </lineage>
</organism>
<evidence type="ECO:0000256" key="3">
    <source>
        <dbReference type="RuleBase" id="RU000363"/>
    </source>
</evidence>
<evidence type="ECO:0000256" key="2">
    <source>
        <dbReference type="ARBA" id="ARBA00022857"/>
    </source>
</evidence>
<dbReference type="STRING" id="91928.A0A0D1YY68"/>
<accession>A0A0D1YY68</accession>
<keyword evidence="2" id="KW-0521">NADP</keyword>
<dbReference type="InterPro" id="IPR020904">
    <property type="entry name" value="Sc_DH/Rdtase_CS"/>
</dbReference>
<sequence>MSSSTPLVILCTGASRGIGFAIIQALASHPRTAGASFLLGCRSADKGKTAIDELRASKGITSSIEPVVLDVTSDESIRGALELVQRLYGRLDVLINNAGYAAIPSASEYSDWRDIYAKVYETNVTSVALMMQNFLPLLRKSTGTIINISSARGSAGLASGGALPPTVSVPYSVSKAALNMLTIETSRQVENQNVEFQLVSPGHCKTAFNGYRGTRDPLEGANVVVELVVARKSKYKNAGFWETRGASMDLVEIPW</sequence>
<dbReference type="PANTHER" id="PTHR43544">
    <property type="entry name" value="SHORT-CHAIN DEHYDROGENASE/REDUCTASE"/>
    <property type="match status" value="1"/>
</dbReference>
<dbReference type="Proteomes" id="UP000053328">
    <property type="component" value="Unassembled WGS sequence"/>
</dbReference>
<dbReference type="OrthoDB" id="191139at2759"/>
<dbReference type="InterPro" id="IPR051468">
    <property type="entry name" value="Fungal_SecMetab_SDRs"/>
</dbReference>
<dbReference type="GO" id="GO:0019748">
    <property type="term" value="P:secondary metabolic process"/>
    <property type="evidence" value="ECO:0007669"/>
    <property type="project" value="TreeGrafter"/>
</dbReference>
<dbReference type="Gene3D" id="3.40.50.720">
    <property type="entry name" value="NAD(P)-binding Rossmann-like Domain"/>
    <property type="match status" value="1"/>
</dbReference>
<dbReference type="VEuPathDB" id="FungiDB:PV08_00806"/>
<dbReference type="GO" id="GO:0005737">
    <property type="term" value="C:cytoplasm"/>
    <property type="evidence" value="ECO:0007669"/>
    <property type="project" value="TreeGrafter"/>
</dbReference>
<dbReference type="PRINTS" id="PR00081">
    <property type="entry name" value="GDHRDH"/>
</dbReference>